<evidence type="ECO:0000313" key="2">
    <source>
        <dbReference type="EMBL" id="KAE8403116.1"/>
    </source>
</evidence>
<evidence type="ECO:0000256" key="1">
    <source>
        <dbReference type="SAM" id="Phobius"/>
    </source>
</evidence>
<dbReference type="GeneID" id="43666957"/>
<dbReference type="EMBL" id="ML736780">
    <property type="protein sequence ID" value="KAE8403116.1"/>
    <property type="molecule type" value="Genomic_DNA"/>
</dbReference>
<sequence length="58" mass="6674">MQRMISKGGATTCLYRQERGKFYRIGPCVMRTRSVGQIVVYLVLLAVYCATEELYPPR</sequence>
<gene>
    <name evidence="2" type="ORF">BDV37DRAFT_251199</name>
</gene>
<dbReference type="OrthoDB" id="5135119at2759"/>
<organism evidence="2 3">
    <name type="scientific">Aspergillus pseudonomiae</name>
    <dbReference type="NCBI Taxonomy" id="1506151"/>
    <lineage>
        <taxon>Eukaryota</taxon>
        <taxon>Fungi</taxon>
        <taxon>Dikarya</taxon>
        <taxon>Ascomycota</taxon>
        <taxon>Pezizomycotina</taxon>
        <taxon>Eurotiomycetes</taxon>
        <taxon>Eurotiomycetidae</taxon>
        <taxon>Eurotiales</taxon>
        <taxon>Aspergillaceae</taxon>
        <taxon>Aspergillus</taxon>
        <taxon>Aspergillus subgen. Circumdati</taxon>
    </lineage>
</organism>
<keyword evidence="1" id="KW-0812">Transmembrane</keyword>
<protein>
    <submittedName>
        <fullName evidence="2">Uncharacterized protein</fullName>
    </submittedName>
</protein>
<keyword evidence="3" id="KW-1185">Reference proteome</keyword>
<dbReference type="AlphaFoldDB" id="A0A5N7D9G2"/>
<proteinExistence type="predicted"/>
<keyword evidence="1" id="KW-1133">Transmembrane helix</keyword>
<accession>A0A5N7D9G2</accession>
<dbReference type="Proteomes" id="UP000325579">
    <property type="component" value="Unassembled WGS sequence"/>
</dbReference>
<feature type="transmembrane region" description="Helical" evidence="1">
    <location>
        <begin position="38"/>
        <end position="55"/>
    </location>
</feature>
<evidence type="ECO:0000313" key="3">
    <source>
        <dbReference type="Proteomes" id="UP000325579"/>
    </source>
</evidence>
<name>A0A5N7D9G2_9EURO</name>
<reference evidence="2 3" key="1">
    <citation type="submission" date="2019-04" db="EMBL/GenBank/DDBJ databases">
        <authorList>
            <consortium name="DOE Joint Genome Institute"/>
            <person name="Mondo S."/>
            <person name="Kjaerbolling I."/>
            <person name="Vesth T."/>
            <person name="Frisvad J.C."/>
            <person name="Nybo J.L."/>
            <person name="Theobald S."/>
            <person name="Kildgaard S."/>
            <person name="Isbrandt T."/>
            <person name="Kuo A."/>
            <person name="Sato A."/>
            <person name="Lyhne E.K."/>
            <person name="Kogle M.E."/>
            <person name="Wiebenga A."/>
            <person name="Kun R.S."/>
            <person name="Lubbers R.J."/>
            <person name="Makela M.R."/>
            <person name="Barry K."/>
            <person name="Chovatia M."/>
            <person name="Clum A."/>
            <person name="Daum C."/>
            <person name="Haridas S."/>
            <person name="He G."/>
            <person name="LaButti K."/>
            <person name="Lipzen A."/>
            <person name="Riley R."/>
            <person name="Salamov A."/>
            <person name="Simmons B.A."/>
            <person name="Magnuson J.K."/>
            <person name="Henrissat B."/>
            <person name="Mortensen U.H."/>
            <person name="Larsen T.O."/>
            <person name="Devries R.P."/>
            <person name="Grigoriev I.V."/>
            <person name="Machida M."/>
            <person name="Baker S.E."/>
            <person name="Andersen M.R."/>
            <person name="Cantor M.N."/>
            <person name="Hua S.X."/>
        </authorList>
    </citation>
    <scope>NUCLEOTIDE SEQUENCE [LARGE SCALE GENOMIC DNA]</scope>
    <source>
        <strain evidence="2 3">CBS 119388</strain>
    </source>
</reference>
<dbReference type="RefSeq" id="XP_031940435.1">
    <property type="nucleotide sequence ID" value="XM_032082266.1"/>
</dbReference>
<keyword evidence="1" id="KW-0472">Membrane</keyword>